<dbReference type="InterPro" id="IPR028098">
    <property type="entry name" value="Glyco_trans_4-like_N"/>
</dbReference>
<feature type="domain" description="Glycosyl transferase family 1" evidence="1">
    <location>
        <begin position="209"/>
        <end position="372"/>
    </location>
</feature>
<reference evidence="3 4" key="1">
    <citation type="journal article" date="2020" name="ISME J.">
        <title>Comparative genomics reveals insights into cyanobacterial evolution and habitat adaptation.</title>
        <authorList>
            <person name="Chen M.Y."/>
            <person name="Teng W.K."/>
            <person name="Zhao L."/>
            <person name="Hu C.X."/>
            <person name="Zhou Y.K."/>
            <person name="Han B.P."/>
            <person name="Song L.R."/>
            <person name="Shu W.S."/>
        </authorList>
    </citation>
    <scope>NUCLEOTIDE SEQUENCE [LARGE SCALE GENOMIC DNA]</scope>
    <source>
        <strain evidence="3 4">FACHB-3921</strain>
    </source>
</reference>
<dbReference type="Pfam" id="PF00534">
    <property type="entry name" value="Glycos_transf_1"/>
    <property type="match status" value="1"/>
</dbReference>
<dbReference type="CDD" id="cd03801">
    <property type="entry name" value="GT4_PimA-like"/>
    <property type="match status" value="1"/>
</dbReference>
<evidence type="ECO:0000259" key="1">
    <source>
        <dbReference type="Pfam" id="PF00534"/>
    </source>
</evidence>
<dbReference type="SUPFAM" id="SSF53756">
    <property type="entry name" value="UDP-Glycosyltransferase/glycogen phosphorylase"/>
    <property type="match status" value="1"/>
</dbReference>
<evidence type="ECO:0000313" key="4">
    <source>
        <dbReference type="Proteomes" id="UP000621307"/>
    </source>
</evidence>
<dbReference type="RefSeq" id="WP_190570661.1">
    <property type="nucleotide sequence ID" value="NZ_JACJQL010000054.1"/>
</dbReference>
<dbReference type="EMBL" id="JACJQL010000054">
    <property type="protein sequence ID" value="MBD2254486.1"/>
    <property type="molecule type" value="Genomic_DNA"/>
</dbReference>
<proteinExistence type="predicted"/>
<gene>
    <name evidence="3" type="ORF">H6G14_24900</name>
</gene>
<dbReference type="Proteomes" id="UP000621307">
    <property type="component" value="Unassembled WGS sequence"/>
</dbReference>
<feature type="domain" description="Glycosyltransferase subfamily 4-like N-terminal" evidence="2">
    <location>
        <begin position="19"/>
        <end position="190"/>
    </location>
</feature>
<comment type="caution">
    <text evidence="3">The sequence shown here is derived from an EMBL/GenBank/DDBJ whole genome shotgun (WGS) entry which is preliminary data.</text>
</comment>
<evidence type="ECO:0000259" key="2">
    <source>
        <dbReference type="Pfam" id="PF13439"/>
    </source>
</evidence>
<dbReference type="Pfam" id="PF13439">
    <property type="entry name" value="Glyco_transf_4"/>
    <property type="match status" value="1"/>
</dbReference>
<evidence type="ECO:0000313" key="3">
    <source>
        <dbReference type="EMBL" id="MBD2254486.1"/>
    </source>
</evidence>
<dbReference type="Gene3D" id="3.40.50.2000">
    <property type="entry name" value="Glycogen Phosphorylase B"/>
    <property type="match status" value="2"/>
</dbReference>
<keyword evidence="4" id="KW-1185">Reference proteome</keyword>
<name>A0ABR8BNT6_9NOSO</name>
<dbReference type="InterPro" id="IPR001296">
    <property type="entry name" value="Glyco_trans_1"/>
</dbReference>
<dbReference type="PANTHER" id="PTHR12526">
    <property type="entry name" value="GLYCOSYLTRANSFERASE"/>
    <property type="match status" value="1"/>
</dbReference>
<organism evidence="3 4">
    <name type="scientific">Nostoc parmelioides FACHB-3921</name>
    <dbReference type="NCBI Taxonomy" id="2692909"/>
    <lineage>
        <taxon>Bacteria</taxon>
        <taxon>Bacillati</taxon>
        <taxon>Cyanobacteriota</taxon>
        <taxon>Cyanophyceae</taxon>
        <taxon>Nostocales</taxon>
        <taxon>Nostocaceae</taxon>
        <taxon>Nostoc</taxon>
    </lineage>
</organism>
<accession>A0ABR8BNT6</accession>
<protein>
    <submittedName>
        <fullName evidence="3">Glycosyltransferase family 4 protein</fullName>
    </submittedName>
</protein>
<sequence>MNKLSIAYITFDIVPAPKGASIHIEAFSSALADAYEGIHLLTVSPTAELIGSDQIHLNIKQVMLPALGDDFIQRVLYFRRRLQGWLNNRRFDIIHIRSIYEGLMIACNKKQYCNQLIFEVNGLPSIELKYRYPAVADDGELLYKLYSQEQICLDAADLIVTPSHVTAKYLQGRGISENKIKVIPNGVDLDIFICKNTRQLNINVGHLPYQMLYFGTLSPWQGVNLAVEALGLVNRDFPACLTVIGQGRNHQIKTLKQLAYKLGVADKLNILEPMSQKDLVVHIHSSDVILAPLTANDRNLVQGCCPLKILEGMATGTPVITSDIPVVQELGDNGVHFLSVKPGSAKAIKDAVVQLRNDRELATQLATNARQRIEAHYTWQGAGKELIAAYEELITVD</sequence>